<dbReference type="Pfam" id="PF25757">
    <property type="entry name" value="TPR_DNAAF5"/>
    <property type="match status" value="3"/>
</dbReference>
<feature type="domain" description="Dynein axonemal assembly factor 5 TPR repeats" evidence="3">
    <location>
        <begin position="250"/>
        <end position="327"/>
    </location>
</feature>
<dbReference type="AlphaFoldDB" id="A0A0V0Q8Q0"/>
<feature type="domain" description="Dynein axonemal assembly factor 5 TPR repeats" evidence="3">
    <location>
        <begin position="109"/>
        <end position="217"/>
    </location>
</feature>
<dbReference type="PANTHER" id="PTHR16216:SF2">
    <property type="entry name" value="DYNEIN AXONEMAL ASSEMBLY FACTOR 5"/>
    <property type="match status" value="1"/>
</dbReference>
<feature type="domain" description="Dynein axonemal assembly factor 5 HEAT-repeat" evidence="2">
    <location>
        <begin position="353"/>
        <end position="546"/>
    </location>
</feature>
<dbReference type="InterPro" id="IPR052623">
    <property type="entry name" value="DAAF5"/>
</dbReference>
<evidence type="ECO:0000256" key="1">
    <source>
        <dbReference type="SAM" id="MobiDB-lite"/>
    </source>
</evidence>
<feature type="region of interest" description="Disordered" evidence="1">
    <location>
        <begin position="834"/>
        <end position="890"/>
    </location>
</feature>
<protein>
    <submittedName>
        <fullName evidence="4">Armadillo-type fold</fullName>
    </submittedName>
</protein>
<dbReference type="Gene3D" id="1.25.10.10">
    <property type="entry name" value="Leucine-rich Repeat Variant"/>
    <property type="match status" value="2"/>
</dbReference>
<reference evidence="4 5" key="1">
    <citation type="journal article" date="2015" name="Sci. Rep.">
        <title>Genome of the facultative scuticociliatosis pathogen Pseudocohnilembus persalinus provides insight into its virulence through horizontal gene transfer.</title>
        <authorList>
            <person name="Xiong J."/>
            <person name="Wang G."/>
            <person name="Cheng J."/>
            <person name="Tian M."/>
            <person name="Pan X."/>
            <person name="Warren A."/>
            <person name="Jiang C."/>
            <person name="Yuan D."/>
            <person name="Miao W."/>
        </authorList>
    </citation>
    <scope>NUCLEOTIDE SEQUENCE [LARGE SCALE GENOMIC DNA]</scope>
    <source>
        <strain evidence="4">36N120E</strain>
    </source>
</reference>
<sequence>MNWTFMSQVQLKLLQEEGRLSGMVSQQLLVKFHKQLLQAFADKTEKVREKSIEIFKMLITRCDDMSPFLPYLFSVVTDRVNAVDLEGIQHLPEIMRPPPGQKPKRLIKLVEESEEVRMGIVQLMNEIVNYAQNNELVQYLDDVSNILRTLAMDPSGDIQREACLTISAFCRNNKEMLLHFTELLGRAILLPLISKKSKVRIAALDALGSIFYCGIWKYNAFVFENLVGFRDPNSVPIKDFYEPSHNINYFATLITDPKIQVREFFIRQVGDWMIELDDRYDHHARLIPYVLSGLFDEFPQIRSTSFEILQEAGKMEEKEKEKEILEKKQFGIDNEWTQNGKLSQLPISEFIPERPNLGARMLIRSHVRKFWGALYKEIKDVSVEHRERAAKLLLIAVSFSEDHMTQYLDVFIRNLIWHTVDKNPEDKKVAAYISRAFELVGRYCSPDSYVHLILSGLKGEFSKDDEYLRAAIKALACLLNGSLEAVVKDQGFPQKKLDFIVSIIKLLKEDDFLEEISLHNFNEAALLYQTLINRIQENATEKQLKFLQGVGLNVINQMGFVINKIALFDQTFIMTIPYQQENCDQILKSLGNNSIHQLINKGFQKEEQSISQVINNFYNSIQEIGYSFNSYGWKLLIGQAVYLIFEFAGFEKDQHSDILGSISLHFKSFQNQISKGDNPEIGDFIVKFSLLLLNGIKQELIKEQNLVSVVYSGCIKMLGEVFYWLGATQQELNVKIVKEYKELLKLSAKQCFSGKYIDIFQKIFNEQSDFTGVSNFIVSFDNIFRRHYKINQGDQIMEILNPFVTKFVVPVFSKKRELLQFLVADQTTKVRNKKQPFELDSNGGNYIKLGENSENSEKKETDVKQIKQEGENKDNQDNQEKQDNQENQEKWQNQQKYHIVKEKVFVLPLLFKFVLARVEQIGETPNQEKISLYYGTLKQLVELIPNQGNKGFYKGDDYLLENYEGFYGKLLKYTVDEKDIDQREALIQIIKKLIEKTPVNFQMELEIAEKHKQFTRIQLLKHLCNKE</sequence>
<comment type="caution">
    <text evidence="4">The sequence shown here is derived from an EMBL/GenBank/DDBJ whole genome shotgun (WGS) entry which is preliminary data.</text>
</comment>
<dbReference type="EMBL" id="LDAU01000251">
    <property type="protein sequence ID" value="KRW98404.1"/>
    <property type="molecule type" value="Genomic_DNA"/>
</dbReference>
<gene>
    <name evidence="4" type="ORF">PPERSA_12883</name>
</gene>
<evidence type="ECO:0000259" key="2">
    <source>
        <dbReference type="Pfam" id="PF24573"/>
    </source>
</evidence>
<dbReference type="Proteomes" id="UP000054937">
    <property type="component" value="Unassembled WGS sequence"/>
</dbReference>
<dbReference type="PANTHER" id="PTHR16216">
    <property type="entry name" value="DYNEIN ASSEMBLY FACTOR 5, AXONEMAL"/>
    <property type="match status" value="1"/>
</dbReference>
<proteinExistence type="predicted"/>
<dbReference type="SUPFAM" id="SSF48371">
    <property type="entry name" value="ARM repeat"/>
    <property type="match status" value="1"/>
</dbReference>
<evidence type="ECO:0000259" key="3">
    <source>
        <dbReference type="Pfam" id="PF25757"/>
    </source>
</evidence>
<dbReference type="OMA" id="EDYMTQF"/>
<accession>A0A0V0Q8Q0</accession>
<dbReference type="InParanoid" id="A0A0V0Q8Q0"/>
<dbReference type="InterPro" id="IPR016024">
    <property type="entry name" value="ARM-type_fold"/>
</dbReference>
<name>A0A0V0Q8Q0_PSEPJ</name>
<organism evidence="4 5">
    <name type="scientific">Pseudocohnilembus persalinus</name>
    <name type="common">Ciliate</name>
    <dbReference type="NCBI Taxonomy" id="266149"/>
    <lineage>
        <taxon>Eukaryota</taxon>
        <taxon>Sar</taxon>
        <taxon>Alveolata</taxon>
        <taxon>Ciliophora</taxon>
        <taxon>Intramacronucleata</taxon>
        <taxon>Oligohymenophorea</taxon>
        <taxon>Scuticociliatia</taxon>
        <taxon>Philasterida</taxon>
        <taxon>Pseudocohnilembidae</taxon>
        <taxon>Pseudocohnilembus</taxon>
    </lineage>
</organism>
<feature type="domain" description="Dynein axonemal assembly factor 5 TPR repeats" evidence="3">
    <location>
        <begin position="18"/>
        <end position="83"/>
    </location>
</feature>
<dbReference type="OrthoDB" id="311327at2759"/>
<dbReference type="Pfam" id="PF24573">
    <property type="entry name" value="HEAT_DAAF5"/>
    <property type="match status" value="1"/>
</dbReference>
<dbReference type="InterPro" id="IPR057978">
    <property type="entry name" value="TPR_DAAF5"/>
</dbReference>
<evidence type="ECO:0000313" key="4">
    <source>
        <dbReference type="EMBL" id="KRW98404.1"/>
    </source>
</evidence>
<keyword evidence="5" id="KW-1185">Reference proteome</keyword>
<dbReference type="InterPro" id="IPR056497">
    <property type="entry name" value="HEAT_DAAF5"/>
</dbReference>
<evidence type="ECO:0000313" key="5">
    <source>
        <dbReference type="Proteomes" id="UP000054937"/>
    </source>
</evidence>
<feature type="compositionally biased region" description="Basic and acidic residues" evidence="1">
    <location>
        <begin position="855"/>
        <end position="889"/>
    </location>
</feature>
<dbReference type="InterPro" id="IPR011989">
    <property type="entry name" value="ARM-like"/>
</dbReference>